<gene>
    <name evidence="1" type="ORF">IAD26_08065</name>
</gene>
<dbReference type="Proteomes" id="UP000886748">
    <property type="component" value="Unassembled WGS sequence"/>
</dbReference>
<accession>A0A9D1SRU6</accession>
<dbReference type="InterPro" id="IPR023811">
    <property type="entry name" value="CHP04076"/>
</dbReference>
<evidence type="ECO:0000313" key="1">
    <source>
        <dbReference type="EMBL" id="HIU93070.1"/>
    </source>
</evidence>
<comment type="caution">
    <text evidence="1">The sequence shown here is derived from an EMBL/GenBank/DDBJ whole genome shotgun (WGS) entry which is preliminary data.</text>
</comment>
<name>A0A9D1SRU6_9CLOT</name>
<proteinExistence type="predicted"/>
<dbReference type="AlphaFoldDB" id="A0A9D1SRU6"/>
<evidence type="ECO:0000313" key="2">
    <source>
        <dbReference type="Proteomes" id="UP000886748"/>
    </source>
</evidence>
<protein>
    <submittedName>
        <fullName evidence="1">TIGR04076 family protein</fullName>
    </submittedName>
</protein>
<sequence length="85" mass="9621">MKKVKITVMECTFNKELAQKYAGEGLTPCTYNQSGQVFYTNGWQKPEGLCDNAWKSMMEYAMTLAHGGSDFYDGWMKDKKSAMVA</sequence>
<dbReference type="NCBIfam" id="TIGR04076">
    <property type="entry name" value="TIGR04076 family protein"/>
    <property type="match status" value="1"/>
</dbReference>
<organism evidence="1 2">
    <name type="scientific">Candidatus Limenecus avicola</name>
    <dbReference type="NCBI Taxonomy" id="2840847"/>
    <lineage>
        <taxon>Bacteria</taxon>
        <taxon>Bacillati</taxon>
        <taxon>Bacillota</taxon>
        <taxon>Clostridia</taxon>
        <taxon>Eubacteriales</taxon>
        <taxon>Clostridiaceae</taxon>
        <taxon>Clostridiaceae incertae sedis</taxon>
        <taxon>Candidatus Limenecus</taxon>
    </lineage>
</organism>
<dbReference type="EMBL" id="DVOD01000059">
    <property type="protein sequence ID" value="HIU93070.1"/>
    <property type="molecule type" value="Genomic_DNA"/>
</dbReference>
<reference evidence="1" key="1">
    <citation type="submission" date="2020-10" db="EMBL/GenBank/DDBJ databases">
        <authorList>
            <person name="Gilroy R."/>
        </authorList>
    </citation>
    <scope>NUCLEOTIDE SEQUENCE</scope>
    <source>
        <strain evidence="1">CHK154-7741</strain>
    </source>
</reference>
<reference evidence="1" key="2">
    <citation type="journal article" date="2021" name="PeerJ">
        <title>Extensive microbial diversity within the chicken gut microbiome revealed by metagenomics and culture.</title>
        <authorList>
            <person name="Gilroy R."/>
            <person name="Ravi A."/>
            <person name="Getino M."/>
            <person name="Pursley I."/>
            <person name="Horton D.L."/>
            <person name="Alikhan N.F."/>
            <person name="Baker D."/>
            <person name="Gharbi K."/>
            <person name="Hall N."/>
            <person name="Watson M."/>
            <person name="Adriaenssens E.M."/>
            <person name="Foster-Nyarko E."/>
            <person name="Jarju S."/>
            <person name="Secka A."/>
            <person name="Antonio M."/>
            <person name="Oren A."/>
            <person name="Chaudhuri R.R."/>
            <person name="La Ragione R."/>
            <person name="Hildebrand F."/>
            <person name="Pallen M.J."/>
        </authorList>
    </citation>
    <scope>NUCLEOTIDE SEQUENCE</scope>
    <source>
        <strain evidence="1">CHK154-7741</strain>
    </source>
</reference>